<evidence type="ECO:0000256" key="2">
    <source>
        <dbReference type="ARBA" id="ARBA00010699"/>
    </source>
</evidence>
<dbReference type="InterPro" id="IPR005794">
    <property type="entry name" value="Fmt"/>
</dbReference>
<dbReference type="CDD" id="cd08646">
    <property type="entry name" value="FMT_core_Met-tRNA-FMT_N"/>
    <property type="match status" value="1"/>
</dbReference>
<dbReference type="HAMAP" id="MF_00182">
    <property type="entry name" value="Formyl_trans"/>
    <property type="match status" value="1"/>
</dbReference>
<evidence type="ECO:0000256" key="8">
    <source>
        <dbReference type="HAMAP-Rule" id="MF_00182"/>
    </source>
</evidence>
<dbReference type="GO" id="GO:0005829">
    <property type="term" value="C:cytosol"/>
    <property type="evidence" value="ECO:0007669"/>
    <property type="project" value="TreeGrafter"/>
</dbReference>
<evidence type="ECO:0000313" key="11">
    <source>
        <dbReference type="EMBL" id="ACL08983.1"/>
    </source>
</evidence>
<dbReference type="KEGG" id="dvm:DvMF_2040"/>
<dbReference type="NCBIfam" id="TIGR00460">
    <property type="entry name" value="fmt"/>
    <property type="match status" value="1"/>
</dbReference>
<dbReference type="Pfam" id="PF02911">
    <property type="entry name" value="Formyl_trans_C"/>
    <property type="match status" value="1"/>
</dbReference>
<dbReference type="EC" id="2.1.2.9" evidence="3 8"/>
<evidence type="ECO:0000259" key="10">
    <source>
        <dbReference type="Pfam" id="PF02911"/>
    </source>
</evidence>
<dbReference type="SUPFAM" id="SSF53328">
    <property type="entry name" value="Formyltransferase"/>
    <property type="match status" value="1"/>
</dbReference>
<proteinExistence type="inferred from homology"/>
<dbReference type="PANTHER" id="PTHR11138:SF5">
    <property type="entry name" value="METHIONYL-TRNA FORMYLTRANSFERASE, MITOCHONDRIAL"/>
    <property type="match status" value="1"/>
</dbReference>
<name>B8DMM7_NITV9</name>
<dbReference type="CDD" id="cd08704">
    <property type="entry name" value="Met_tRNA_FMT_C"/>
    <property type="match status" value="1"/>
</dbReference>
<dbReference type="InterPro" id="IPR001555">
    <property type="entry name" value="GART_AS"/>
</dbReference>
<dbReference type="InterPro" id="IPR005793">
    <property type="entry name" value="Formyl_trans_C"/>
</dbReference>
<dbReference type="STRING" id="883.DvMF_2040"/>
<evidence type="ECO:0000256" key="7">
    <source>
        <dbReference type="ARBA" id="ARBA00048558"/>
    </source>
</evidence>
<dbReference type="HOGENOM" id="CLU_033347_1_1_7"/>
<feature type="binding site" evidence="8">
    <location>
        <begin position="145"/>
        <end position="148"/>
    </location>
    <ligand>
        <name>(6S)-5,6,7,8-tetrahydrofolate</name>
        <dbReference type="ChEBI" id="CHEBI:57453"/>
    </ligand>
</feature>
<accession>B8DMM7</accession>
<dbReference type="InterPro" id="IPR002376">
    <property type="entry name" value="Formyl_transf_N"/>
</dbReference>
<gene>
    <name evidence="8" type="primary">fmt</name>
    <name evidence="11" type="ordered locus">DvMF_2040</name>
</gene>
<organism evidence="11">
    <name type="scientific">Nitratidesulfovibrio vulgaris (strain DSM 19637 / Miyazaki F)</name>
    <name type="common">Desulfovibrio vulgaris</name>
    <dbReference type="NCBI Taxonomy" id="883"/>
    <lineage>
        <taxon>Bacteria</taxon>
        <taxon>Pseudomonadati</taxon>
        <taxon>Thermodesulfobacteriota</taxon>
        <taxon>Desulfovibrionia</taxon>
        <taxon>Desulfovibrionales</taxon>
        <taxon>Desulfovibrionaceae</taxon>
        <taxon>Nitratidesulfovibrio</taxon>
    </lineage>
</organism>
<evidence type="ECO:0000256" key="5">
    <source>
        <dbReference type="ARBA" id="ARBA00022679"/>
    </source>
</evidence>
<dbReference type="EMBL" id="CP001197">
    <property type="protein sequence ID" value="ACL08983.1"/>
    <property type="molecule type" value="Genomic_DNA"/>
</dbReference>
<dbReference type="PANTHER" id="PTHR11138">
    <property type="entry name" value="METHIONYL-TRNA FORMYLTRANSFERASE"/>
    <property type="match status" value="1"/>
</dbReference>
<keyword evidence="6 8" id="KW-0648">Protein biosynthesis</keyword>
<protein>
    <recommendedName>
        <fullName evidence="4 8">Methionyl-tRNA formyltransferase</fullName>
        <ecNumber evidence="3 8">2.1.2.9</ecNumber>
    </recommendedName>
</protein>
<comment type="function">
    <text evidence="1 8">Attaches a formyl group to the free amino group of methionyl-tRNA(fMet). The formyl group appears to play a dual role in the initiator identity of N-formylmethionyl-tRNA by promoting its recognition by IF2 and preventing the misappropriation of this tRNA by the elongation apparatus.</text>
</comment>
<dbReference type="InterPro" id="IPR011034">
    <property type="entry name" value="Formyl_transferase-like_C_sf"/>
</dbReference>
<evidence type="ECO:0000256" key="6">
    <source>
        <dbReference type="ARBA" id="ARBA00022917"/>
    </source>
</evidence>
<evidence type="ECO:0000256" key="1">
    <source>
        <dbReference type="ARBA" id="ARBA00002606"/>
    </source>
</evidence>
<dbReference type="OrthoDB" id="9802815at2"/>
<sequence length="369" mass="39209">MTGQDAVHADGAMPDCNGNTDAARVVTEPAAPRAPLRVVFMGTPGFAAVIMRHLLEWDGCEVIAAYTQPDRPCGRGQQCRPPEVKLLAMEHGVPVYQPLNFKTEEAVAELRSLRPDVLVVAAYGLILPQSVLDIPRLGPVNVHASLLPRLRGAAPIQRAVMAGDAVTGVTIMRMEASLDTGPMLLQKAMGIDINDTAGDLHDQLAELGGRLLTVALGKLADGTAVAIPQDHDRATYAAKLTKADGLIDWNRPAAQVHAHIRGVTPWPGAYCTIQRQSQGLQGGTVQKELRVSLGPGRFGPLRSEAPEYDGAAPGTIVGLVDEQLAIACADRLYLVDSIRPADRKPMDARAFLCGYLNACECDGGLAVCV</sequence>
<dbReference type="SUPFAM" id="SSF50486">
    <property type="entry name" value="FMT C-terminal domain-like"/>
    <property type="match status" value="1"/>
</dbReference>
<dbReference type="InterPro" id="IPR041711">
    <property type="entry name" value="Met-tRNA-FMT_N"/>
</dbReference>
<dbReference type="GO" id="GO:0004479">
    <property type="term" value="F:methionyl-tRNA formyltransferase activity"/>
    <property type="evidence" value="ECO:0007669"/>
    <property type="project" value="UniProtKB-UniRule"/>
</dbReference>
<comment type="similarity">
    <text evidence="2 8">Belongs to the Fmt family.</text>
</comment>
<dbReference type="InterPro" id="IPR036477">
    <property type="entry name" value="Formyl_transf_N_sf"/>
</dbReference>
<evidence type="ECO:0000259" key="9">
    <source>
        <dbReference type="Pfam" id="PF00551"/>
    </source>
</evidence>
<dbReference type="Pfam" id="PF00551">
    <property type="entry name" value="Formyl_trans_N"/>
    <property type="match status" value="1"/>
</dbReference>
<dbReference type="eggNOG" id="COG0223">
    <property type="taxonomic scope" value="Bacteria"/>
</dbReference>
<comment type="catalytic activity">
    <reaction evidence="7 8">
        <text>L-methionyl-tRNA(fMet) + (6R)-10-formyltetrahydrofolate = N-formyl-L-methionyl-tRNA(fMet) + (6S)-5,6,7,8-tetrahydrofolate + H(+)</text>
        <dbReference type="Rhea" id="RHEA:24380"/>
        <dbReference type="Rhea" id="RHEA-COMP:9952"/>
        <dbReference type="Rhea" id="RHEA-COMP:9953"/>
        <dbReference type="ChEBI" id="CHEBI:15378"/>
        <dbReference type="ChEBI" id="CHEBI:57453"/>
        <dbReference type="ChEBI" id="CHEBI:78530"/>
        <dbReference type="ChEBI" id="CHEBI:78844"/>
        <dbReference type="ChEBI" id="CHEBI:195366"/>
        <dbReference type="EC" id="2.1.2.9"/>
    </reaction>
</comment>
<dbReference type="AlphaFoldDB" id="B8DMM7"/>
<feature type="domain" description="Formyl transferase C-terminal" evidence="10">
    <location>
        <begin position="239"/>
        <end position="355"/>
    </location>
</feature>
<keyword evidence="5 8" id="KW-0808">Transferase</keyword>
<dbReference type="PROSITE" id="PS00373">
    <property type="entry name" value="GART"/>
    <property type="match status" value="1"/>
</dbReference>
<reference evidence="11" key="1">
    <citation type="submission" date="2008-10" db="EMBL/GenBank/DDBJ databases">
        <title>Complete sequence of Desulfovibrio vulgaris str. 'Miyazaki F'.</title>
        <authorList>
            <person name="Lucas S."/>
            <person name="Copeland A."/>
            <person name="Lapidus A."/>
            <person name="Glavina del Rio T."/>
            <person name="Dalin E."/>
            <person name="Tice H."/>
            <person name="Bruce D."/>
            <person name="Goodwin L."/>
            <person name="Pitluck S."/>
            <person name="Sims D."/>
            <person name="Brettin T."/>
            <person name="Detter J.C."/>
            <person name="Han C."/>
            <person name="Larimer F."/>
            <person name="Land M."/>
            <person name="Hauser L."/>
            <person name="Kyrpides N."/>
            <person name="Mikhailova N."/>
            <person name="Hazen T.C."/>
            <person name="Richardson P."/>
        </authorList>
    </citation>
    <scope>NUCLEOTIDE SEQUENCE</scope>
    <source>
        <strain evidence="11">Miyazaki F</strain>
    </source>
</reference>
<evidence type="ECO:0000256" key="3">
    <source>
        <dbReference type="ARBA" id="ARBA00012261"/>
    </source>
</evidence>
<dbReference type="Gene3D" id="3.40.50.170">
    <property type="entry name" value="Formyl transferase, N-terminal domain"/>
    <property type="match status" value="1"/>
</dbReference>
<feature type="domain" description="Formyl transferase N-terminal" evidence="9">
    <location>
        <begin position="37"/>
        <end position="214"/>
    </location>
</feature>
<evidence type="ECO:0000256" key="4">
    <source>
        <dbReference type="ARBA" id="ARBA00016014"/>
    </source>
</evidence>
<dbReference type="InterPro" id="IPR037022">
    <property type="entry name" value="Formyl_trans_C_sf"/>
</dbReference>
<dbReference type="InterPro" id="IPR044135">
    <property type="entry name" value="Met-tRNA-FMT_C"/>
</dbReference>
<dbReference type="Gene3D" id="3.10.25.10">
    <property type="entry name" value="Formyl transferase, C-terminal domain"/>
    <property type="match status" value="1"/>
</dbReference>